<organism evidence="2 3">
    <name type="scientific">Botryotinia convoluta</name>
    <dbReference type="NCBI Taxonomy" id="54673"/>
    <lineage>
        <taxon>Eukaryota</taxon>
        <taxon>Fungi</taxon>
        <taxon>Dikarya</taxon>
        <taxon>Ascomycota</taxon>
        <taxon>Pezizomycotina</taxon>
        <taxon>Leotiomycetes</taxon>
        <taxon>Helotiales</taxon>
        <taxon>Sclerotiniaceae</taxon>
        <taxon>Botryotinia</taxon>
    </lineage>
</organism>
<dbReference type="EMBL" id="PQXN01000263">
    <property type="protein sequence ID" value="TGO47774.1"/>
    <property type="molecule type" value="Genomic_DNA"/>
</dbReference>
<feature type="compositionally biased region" description="Basic and acidic residues" evidence="1">
    <location>
        <begin position="56"/>
        <end position="70"/>
    </location>
</feature>
<feature type="region of interest" description="Disordered" evidence="1">
    <location>
        <begin position="1"/>
        <end position="28"/>
    </location>
</feature>
<protein>
    <submittedName>
        <fullName evidence="2">Uncharacterized protein</fullName>
    </submittedName>
</protein>
<dbReference type="Proteomes" id="UP000297527">
    <property type="component" value="Unassembled WGS sequence"/>
</dbReference>
<feature type="compositionally biased region" description="Basic and acidic residues" evidence="1">
    <location>
        <begin position="10"/>
        <end position="22"/>
    </location>
</feature>
<evidence type="ECO:0000256" key="1">
    <source>
        <dbReference type="SAM" id="MobiDB-lite"/>
    </source>
</evidence>
<feature type="compositionally biased region" description="Low complexity" evidence="1">
    <location>
        <begin position="71"/>
        <end position="86"/>
    </location>
</feature>
<comment type="caution">
    <text evidence="2">The sequence shown here is derived from an EMBL/GenBank/DDBJ whole genome shotgun (WGS) entry which is preliminary data.</text>
</comment>
<keyword evidence="3" id="KW-1185">Reference proteome</keyword>
<sequence length="86" mass="9338">MALGETQEMSTERGKANGEKPRGNLLSVSTNDEEVVILCNFEQYQALNPNTNKLQRVGDDDFGNGKEGDSRGSVPSTQSSSSEEKE</sequence>
<reference evidence="2 3" key="1">
    <citation type="submission" date="2017-12" db="EMBL/GenBank/DDBJ databases">
        <title>Comparative genomics of Botrytis spp.</title>
        <authorList>
            <person name="Valero-Jimenez C.A."/>
            <person name="Tapia P."/>
            <person name="Veloso J."/>
            <person name="Silva-Moreno E."/>
            <person name="Staats M."/>
            <person name="Valdes J.H."/>
            <person name="Van Kan J.A.L."/>
        </authorList>
    </citation>
    <scope>NUCLEOTIDE SEQUENCE [LARGE SCALE GENOMIC DNA]</scope>
    <source>
        <strain evidence="2 3">MUCL11595</strain>
    </source>
</reference>
<proteinExistence type="predicted"/>
<evidence type="ECO:0000313" key="3">
    <source>
        <dbReference type="Proteomes" id="UP000297527"/>
    </source>
</evidence>
<evidence type="ECO:0000313" key="2">
    <source>
        <dbReference type="EMBL" id="TGO47774.1"/>
    </source>
</evidence>
<gene>
    <name evidence="2" type="ORF">BCON_0264g00110</name>
</gene>
<accession>A0A4Z1HFQ4</accession>
<feature type="region of interest" description="Disordered" evidence="1">
    <location>
        <begin position="48"/>
        <end position="86"/>
    </location>
</feature>
<name>A0A4Z1HFQ4_9HELO</name>
<dbReference type="AlphaFoldDB" id="A0A4Z1HFQ4"/>